<accession>A0A3M2S542</accession>
<name>A0A3M2S542_9HYPO</name>
<proteinExistence type="predicted"/>
<keyword evidence="2" id="KW-1185">Reference proteome</keyword>
<evidence type="ECO:0000313" key="2">
    <source>
        <dbReference type="Proteomes" id="UP000277212"/>
    </source>
</evidence>
<evidence type="ECO:0000313" key="1">
    <source>
        <dbReference type="EMBL" id="RMJ12677.1"/>
    </source>
</evidence>
<dbReference type="EMBL" id="NKUJ01000128">
    <property type="protein sequence ID" value="RMJ12677.1"/>
    <property type="molecule type" value="Genomic_DNA"/>
</dbReference>
<feature type="non-terminal residue" evidence="1">
    <location>
        <position position="83"/>
    </location>
</feature>
<reference evidence="1 2" key="1">
    <citation type="submission" date="2017-06" db="EMBL/GenBank/DDBJ databases">
        <title>Comparative genomic analysis of Ambrosia Fusariam Clade fungi.</title>
        <authorList>
            <person name="Stajich J.E."/>
            <person name="Carrillo J."/>
            <person name="Kijimoto T."/>
            <person name="Eskalen A."/>
            <person name="O'Donnell K."/>
            <person name="Kasson M."/>
        </authorList>
    </citation>
    <scope>NUCLEOTIDE SEQUENCE [LARGE SCALE GENOMIC DNA]</scope>
    <source>
        <strain evidence="1">UCR3666</strain>
    </source>
</reference>
<protein>
    <submittedName>
        <fullName evidence="1">Uncharacterized protein</fullName>
    </submittedName>
</protein>
<organism evidence="1 2">
    <name type="scientific">Fusarium kuroshium</name>
    <dbReference type="NCBI Taxonomy" id="2010991"/>
    <lineage>
        <taxon>Eukaryota</taxon>
        <taxon>Fungi</taxon>
        <taxon>Dikarya</taxon>
        <taxon>Ascomycota</taxon>
        <taxon>Pezizomycotina</taxon>
        <taxon>Sordariomycetes</taxon>
        <taxon>Hypocreomycetidae</taxon>
        <taxon>Hypocreales</taxon>
        <taxon>Nectriaceae</taxon>
        <taxon>Fusarium</taxon>
        <taxon>Fusarium solani species complex</taxon>
    </lineage>
</organism>
<gene>
    <name evidence="1" type="ORF">CDV36_007647</name>
</gene>
<dbReference type="AlphaFoldDB" id="A0A3M2S542"/>
<dbReference type="Proteomes" id="UP000277212">
    <property type="component" value="Unassembled WGS sequence"/>
</dbReference>
<comment type="caution">
    <text evidence="1">The sequence shown here is derived from an EMBL/GenBank/DDBJ whole genome shotgun (WGS) entry which is preliminary data.</text>
</comment>
<sequence>MARTRVRGLSRVRGMAWASMTTPEDGRPSVEWERLGSSGARSTTWCIKPTDDSPLMRSLFPLCPCRRTGSYTYVVFRSLPNND</sequence>